<dbReference type="InterPro" id="IPR052698">
    <property type="entry name" value="MoCofactor_Util/Proc"/>
</dbReference>
<dbReference type="Pfam" id="PF13478">
    <property type="entry name" value="XdhC_C"/>
    <property type="match status" value="1"/>
</dbReference>
<dbReference type="PANTHER" id="PTHR30388:SF4">
    <property type="entry name" value="MOLYBDENUM COFACTOR INSERTION CHAPERONE PAOD"/>
    <property type="match status" value="1"/>
</dbReference>
<reference evidence="3" key="1">
    <citation type="submission" date="2015-02" db="EMBL/GenBank/DDBJ databases">
        <authorList>
            <person name="Chooi Y.-H."/>
        </authorList>
    </citation>
    <scope>NUCLEOTIDE SEQUENCE [LARGE SCALE GENOMIC DNA]</scope>
    <source>
        <strain evidence="3">LAMA 915</strain>
    </source>
</reference>
<dbReference type="InterPro" id="IPR003777">
    <property type="entry name" value="XdhC_CoxI"/>
</dbReference>
<accession>A0A0L1KCL9</accession>
<dbReference type="STRING" id="1306953.J121_821"/>
<sequence length="284" mass="29987">MMLADPALHLSADEDHAALYAACEPGTALCTIVGIEGSFSRRVGAQLAIRADGSTVGSLSDGCLEAQLATDVSALHSPEVVRYGRGSPKIDFRLPCGGGLDILLDPPPDRNAIRAAVDALEQRHPTSLVLPAPSPLARRSYIPRLQLNVLGEGPELAAVTRLCAAMGVRCRPFSRADLVIGQAARGLTGDRWTAGLLLFHDHEWEAALLEQALASEMFYIGAQGGENARVERAMALAARGVSEEDRARIRSPIGLIPGCKNPTALGLSALAEIVGEYEQLRAAA</sequence>
<name>A0A0L1KCL9_9SPHN</name>
<feature type="domain" description="XdhC Rossmann" evidence="2">
    <location>
        <begin position="147"/>
        <end position="273"/>
    </location>
</feature>
<proteinExistence type="predicted"/>
<dbReference type="AlphaFoldDB" id="A0A0L1KCL9"/>
<evidence type="ECO:0000313" key="4">
    <source>
        <dbReference type="Proteomes" id="UP000037446"/>
    </source>
</evidence>
<comment type="caution">
    <text evidence="3">The sequence shown here is derived from an EMBL/GenBank/DDBJ whole genome shotgun (WGS) entry which is preliminary data.</text>
</comment>
<dbReference type="Gene3D" id="3.40.50.720">
    <property type="entry name" value="NAD(P)-binding Rossmann-like Domain"/>
    <property type="match status" value="1"/>
</dbReference>
<organism evidence="3 4">
    <name type="scientific">Qipengyuania citrea LAMA 915</name>
    <dbReference type="NCBI Taxonomy" id="1306953"/>
    <lineage>
        <taxon>Bacteria</taxon>
        <taxon>Pseudomonadati</taxon>
        <taxon>Pseudomonadota</taxon>
        <taxon>Alphaproteobacteria</taxon>
        <taxon>Sphingomonadales</taxon>
        <taxon>Erythrobacteraceae</taxon>
        <taxon>Qipengyuania</taxon>
    </lineage>
</organism>
<protein>
    <submittedName>
        <fullName evidence="3">Xanthine and CO dehydrogenases maturation factor, XdhC/CoxF family</fullName>
    </submittedName>
</protein>
<evidence type="ECO:0000313" key="3">
    <source>
        <dbReference type="EMBL" id="KNH01683.1"/>
    </source>
</evidence>
<dbReference type="PANTHER" id="PTHR30388">
    <property type="entry name" value="ALDEHYDE OXIDOREDUCTASE MOLYBDENUM COFACTOR ASSEMBLY PROTEIN"/>
    <property type="match status" value="1"/>
</dbReference>
<feature type="domain" description="XdhC- CoxI" evidence="1">
    <location>
        <begin position="27"/>
        <end position="84"/>
    </location>
</feature>
<dbReference type="InterPro" id="IPR027051">
    <property type="entry name" value="XdhC_Rossmann_dom"/>
</dbReference>
<evidence type="ECO:0000259" key="2">
    <source>
        <dbReference type="Pfam" id="PF13478"/>
    </source>
</evidence>
<evidence type="ECO:0000259" key="1">
    <source>
        <dbReference type="Pfam" id="PF02625"/>
    </source>
</evidence>
<dbReference type="Pfam" id="PF02625">
    <property type="entry name" value="XdhC_CoxI"/>
    <property type="match status" value="1"/>
</dbReference>
<dbReference type="Proteomes" id="UP000037446">
    <property type="component" value="Unassembled WGS sequence"/>
</dbReference>
<dbReference type="PATRIC" id="fig|1306953.7.peg.832"/>
<dbReference type="EMBL" id="JYNE01000026">
    <property type="protein sequence ID" value="KNH01683.1"/>
    <property type="molecule type" value="Genomic_DNA"/>
</dbReference>
<gene>
    <name evidence="3" type="ORF">J121_821</name>
</gene>